<dbReference type="EMBL" id="CACRTK010000049">
    <property type="protein sequence ID" value="VYU04113.1"/>
    <property type="molecule type" value="Genomic_DNA"/>
</dbReference>
<name>A0A6N3BU98_LACRH</name>
<evidence type="ECO:0000256" key="1">
    <source>
        <dbReference type="SAM" id="MobiDB-lite"/>
    </source>
</evidence>
<gene>
    <name evidence="2" type="ORF">LRLFYP97_02501</name>
</gene>
<feature type="region of interest" description="Disordered" evidence="1">
    <location>
        <begin position="1"/>
        <end position="37"/>
    </location>
</feature>
<sequence length="95" mass="10768">MIKREPARLRAGARADETRTEAVNPLHRQTRDDNVNHAYYTPSGLPLVAESHTLKSPACSNYFQLFTNRRRAKRKLMIMKSAATPSCNQLSLNGR</sequence>
<accession>A0A6N3BU98</accession>
<feature type="compositionally biased region" description="Basic and acidic residues" evidence="1">
    <location>
        <begin position="1"/>
        <end position="20"/>
    </location>
</feature>
<dbReference type="AlphaFoldDB" id="A0A6N3BU98"/>
<reference evidence="2" key="1">
    <citation type="submission" date="2019-11" db="EMBL/GenBank/DDBJ databases">
        <authorList>
            <person name="Feng L."/>
        </authorList>
    </citation>
    <scope>NUCLEOTIDE SEQUENCE</scope>
    <source>
        <strain evidence="2">LrhamnosusLFYP97</strain>
    </source>
</reference>
<organism evidence="2">
    <name type="scientific">Lacticaseibacillus rhamnosus</name>
    <name type="common">Lactobacillus rhamnosus</name>
    <dbReference type="NCBI Taxonomy" id="47715"/>
    <lineage>
        <taxon>Bacteria</taxon>
        <taxon>Bacillati</taxon>
        <taxon>Bacillota</taxon>
        <taxon>Bacilli</taxon>
        <taxon>Lactobacillales</taxon>
        <taxon>Lactobacillaceae</taxon>
        <taxon>Lacticaseibacillus</taxon>
    </lineage>
</organism>
<protein>
    <submittedName>
        <fullName evidence="2">Uncharacterized protein</fullName>
    </submittedName>
</protein>
<evidence type="ECO:0000313" key="2">
    <source>
        <dbReference type="EMBL" id="VYU04113.1"/>
    </source>
</evidence>
<proteinExistence type="predicted"/>